<comment type="caution">
    <text evidence="1">The sequence shown here is derived from an EMBL/GenBank/DDBJ whole genome shotgun (WGS) entry which is preliminary data.</text>
</comment>
<organism evidence="1 2">
    <name type="scientific">Bacillus cereus</name>
    <dbReference type="NCBI Taxonomy" id="1396"/>
    <lineage>
        <taxon>Bacteria</taxon>
        <taxon>Bacillati</taxon>
        <taxon>Bacillota</taxon>
        <taxon>Bacilli</taxon>
        <taxon>Bacillales</taxon>
        <taxon>Bacillaceae</taxon>
        <taxon>Bacillus</taxon>
        <taxon>Bacillus cereus group</taxon>
    </lineage>
</organism>
<sequence>MKILHNFNLMAMLIFSYFCGETVSTFNSFIAYFNVTASVLNIFQLSLAAFKLGFNNLNLLCNNYILNDEV</sequence>
<proteinExistence type="predicted"/>
<dbReference type="EMBL" id="NVLK01000016">
    <property type="protein sequence ID" value="PEC22624.1"/>
    <property type="molecule type" value="Genomic_DNA"/>
</dbReference>
<evidence type="ECO:0000313" key="2">
    <source>
        <dbReference type="Proteomes" id="UP000220006"/>
    </source>
</evidence>
<accession>A0A2A7I0K7</accession>
<dbReference type="Proteomes" id="UP000220006">
    <property type="component" value="Unassembled WGS sequence"/>
</dbReference>
<reference evidence="1 2" key="1">
    <citation type="submission" date="2017-09" db="EMBL/GenBank/DDBJ databases">
        <title>Large-scale bioinformatics analysis of Bacillus genomes uncovers conserved roles of natural products in bacterial physiology.</title>
        <authorList>
            <consortium name="Agbiome Team Llc"/>
            <person name="Bleich R.M."/>
            <person name="Grubbs K.J."/>
            <person name="Santa Maria K.C."/>
            <person name="Allen S.E."/>
            <person name="Farag S."/>
            <person name="Shank E.A."/>
            <person name="Bowers A."/>
        </authorList>
    </citation>
    <scope>NUCLEOTIDE SEQUENCE [LARGE SCALE GENOMIC DNA]</scope>
    <source>
        <strain evidence="1 2">AFS096845</strain>
    </source>
</reference>
<dbReference type="AlphaFoldDB" id="A0A2A7I0K7"/>
<name>A0A2A7I0K7_BACCE</name>
<evidence type="ECO:0000313" key="1">
    <source>
        <dbReference type="EMBL" id="PEC22624.1"/>
    </source>
</evidence>
<protein>
    <submittedName>
        <fullName evidence="1">Uncharacterized protein</fullName>
    </submittedName>
</protein>
<gene>
    <name evidence="1" type="ORF">COM96_07540</name>
</gene>